<keyword evidence="4" id="KW-0472">Membrane</keyword>
<evidence type="ECO:0000313" key="6">
    <source>
        <dbReference type="EMBL" id="VDD94124.1"/>
    </source>
</evidence>
<dbReference type="Pfam" id="PF02485">
    <property type="entry name" value="Branch"/>
    <property type="match status" value="1"/>
</dbReference>
<keyword evidence="5" id="KW-0325">Glycoprotein</keyword>
<dbReference type="GO" id="GO:0016020">
    <property type="term" value="C:membrane"/>
    <property type="evidence" value="ECO:0007669"/>
    <property type="project" value="UniProtKB-SubCell"/>
</dbReference>
<evidence type="ECO:0000256" key="3">
    <source>
        <dbReference type="ARBA" id="ARBA00022679"/>
    </source>
</evidence>
<dbReference type="PANTHER" id="PTHR46671">
    <property type="entry name" value="PROTEIN CBG11221"/>
    <property type="match status" value="1"/>
</dbReference>
<dbReference type="STRING" id="51028.A0A0N4VFE6"/>
<keyword evidence="7" id="KW-1185">Reference proteome</keyword>
<protein>
    <submittedName>
        <fullName evidence="8">CRAL-TRIO domain-containing protein</fullName>
    </submittedName>
</protein>
<proteinExistence type="predicted"/>
<evidence type="ECO:0000256" key="2">
    <source>
        <dbReference type="ARBA" id="ARBA00022676"/>
    </source>
</evidence>
<dbReference type="GO" id="GO:0016757">
    <property type="term" value="F:glycosyltransferase activity"/>
    <property type="evidence" value="ECO:0007669"/>
    <property type="project" value="UniProtKB-KW"/>
</dbReference>
<name>A0A0N4VFE6_ENTVE</name>
<dbReference type="PANTHER" id="PTHR46671:SF7">
    <property type="entry name" value="CORE-2_I-BRANCHING ENZYME"/>
    <property type="match status" value="1"/>
</dbReference>
<dbReference type="InterPro" id="IPR003406">
    <property type="entry name" value="Glyco_trans_14"/>
</dbReference>
<comment type="subcellular location">
    <subcellularLocation>
        <location evidence="1">Membrane</location>
        <topology evidence="1">Single-pass type II membrane protein</topology>
    </subcellularLocation>
</comment>
<dbReference type="Proteomes" id="UP000274131">
    <property type="component" value="Unassembled WGS sequence"/>
</dbReference>
<gene>
    <name evidence="6" type="ORF">EVEC_LOCUS8875</name>
</gene>
<accession>A0A0N4VFE6</accession>
<dbReference type="WBParaSite" id="EVEC_0000946501-mRNA-1">
    <property type="protein sequence ID" value="EVEC_0000946501-mRNA-1"/>
    <property type="gene ID" value="EVEC_0000946501"/>
</dbReference>
<reference evidence="8" key="1">
    <citation type="submission" date="2017-02" db="UniProtKB">
        <authorList>
            <consortium name="WormBaseParasite"/>
        </authorList>
    </citation>
    <scope>IDENTIFICATION</scope>
</reference>
<dbReference type="OrthoDB" id="2019572at2759"/>
<evidence type="ECO:0000256" key="4">
    <source>
        <dbReference type="ARBA" id="ARBA00023136"/>
    </source>
</evidence>
<evidence type="ECO:0000313" key="8">
    <source>
        <dbReference type="WBParaSite" id="EVEC_0000946501-mRNA-1"/>
    </source>
</evidence>
<sequence length="184" mass="22124">IHWQSQKRSTFVNEFSEDNLSCEEIRARGFYPEVPLSKDENEFPIAYARTVYKDYHFQEMMFNVMYAPQNRYCFIIDNKATEKFHKKMKILGKCFKNVIVSDVEFDVDGAGHNMVRSFLYCMRLLLKEPSWKYVTTLQVDIKLKKYLAFFLTFFLIIQNKKEFSFKNFVFVHLHRYQFAANCFA</sequence>
<keyword evidence="3" id="KW-0808">Transferase</keyword>
<evidence type="ECO:0000256" key="1">
    <source>
        <dbReference type="ARBA" id="ARBA00004606"/>
    </source>
</evidence>
<keyword evidence="2" id="KW-0328">Glycosyltransferase</keyword>
<dbReference type="EMBL" id="UXUI01009664">
    <property type="protein sequence ID" value="VDD94124.1"/>
    <property type="molecule type" value="Genomic_DNA"/>
</dbReference>
<organism evidence="8">
    <name type="scientific">Enterobius vermicularis</name>
    <name type="common">Human pinworm</name>
    <dbReference type="NCBI Taxonomy" id="51028"/>
    <lineage>
        <taxon>Eukaryota</taxon>
        <taxon>Metazoa</taxon>
        <taxon>Ecdysozoa</taxon>
        <taxon>Nematoda</taxon>
        <taxon>Chromadorea</taxon>
        <taxon>Rhabditida</taxon>
        <taxon>Spirurina</taxon>
        <taxon>Oxyuridomorpha</taxon>
        <taxon>Oxyuroidea</taxon>
        <taxon>Oxyuridae</taxon>
        <taxon>Enterobius</taxon>
    </lineage>
</organism>
<reference evidence="6 7" key="2">
    <citation type="submission" date="2018-10" db="EMBL/GenBank/DDBJ databases">
        <authorList>
            <consortium name="Pathogen Informatics"/>
        </authorList>
    </citation>
    <scope>NUCLEOTIDE SEQUENCE [LARGE SCALE GENOMIC DNA]</scope>
</reference>
<evidence type="ECO:0000256" key="5">
    <source>
        <dbReference type="ARBA" id="ARBA00023180"/>
    </source>
</evidence>
<evidence type="ECO:0000313" key="7">
    <source>
        <dbReference type="Proteomes" id="UP000274131"/>
    </source>
</evidence>
<dbReference type="AlphaFoldDB" id="A0A0N4VFE6"/>